<evidence type="ECO:0000313" key="3">
    <source>
        <dbReference type="Proteomes" id="UP000322667"/>
    </source>
</evidence>
<proteinExistence type="predicted"/>
<name>A0A5D2JX35_GOSTO</name>
<evidence type="ECO:0000259" key="1">
    <source>
        <dbReference type="Pfam" id="PF03478"/>
    </source>
</evidence>
<sequence length="123" mass="14442">MLNWLTQKLLEIGDRAKNTRSEIYIIDFYLKKWIPVTNLSEHTLFWGLSQSFSLLESSLEGIKRNHIHFGDDCIHANYYYKNKGYDRGEFNLKSSTIGFYPTNFKLAYPPRIWVSLALQSDLS</sequence>
<dbReference type="EMBL" id="CM017630">
    <property type="protein sequence ID" value="TYH59076.1"/>
    <property type="molecule type" value="Genomic_DNA"/>
</dbReference>
<feature type="domain" description="KIB1-4 beta-propeller" evidence="1">
    <location>
        <begin position="15"/>
        <end position="83"/>
    </location>
</feature>
<reference evidence="2 3" key="1">
    <citation type="submission" date="2019-07" db="EMBL/GenBank/DDBJ databases">
        <title>WGS assembly of Gossypium tomentosum.</title>
        <authorList>
            <person name="Chen Z.J."/>
            <person name="Sreedasyam A."/>
            <person name="Ando A."/>
            <person name="Song Q."/>
            <person name="De L."/>
            <person name="Hulse-Kemp A."/>
            <person name="Ding M."/>
            <person name="Ye W."/>
            <person name="Kirkbride R."/>
            <person name="Jenkins J."/>
            <person name="Plott C."/>
            <person name="Lovell J."/>
            <person name="Lin Y.-M."/>
            <person name="Vaughn R."/>
            <person name="Liu B."/>
            <person name="Li W."/>
            <person name="Simpson S."/>
            <person name="Scheffler B."/>
            <person name="Saski C."/>
            <person name="Grover C."/>
            <person name="Hu G."/>
            <person name="Conover J."/>
            <person name="Carlson J."/>
            <person name="Shu S."/>
            <person name="Boston L."/>
            <person name="Williams M."/>
            <person name="Peterson D."/>
            <person name="Mcgee K."/>
            <person name="Jones D."/>
            <person name="Wendel J."/>
            <person name="Stelly D."/>
            <person name="Grimwood J."/>
            <person name="Schmutz J."/>
        </authorList>
    </citation>
    <scope>NUCLEOTIDE SEQUENCE [LARGE SCALE GENOMIC DNA]</scope>
    <source>
        <strain evidence="2">7179.01</strain>
    </source>
</reference>
<dbReference type="AlphaFoldDB" id="A0A5D2JX35"/>
<accession>A0A5D2JX35</accession>
<gene>
    <name evidence="2" type="ORF">ES332_D08G198800v1</name>
</gene>
<protein>
    <recommendedName>
        <fullName evidence="1">KIB1-4 beta-propeller domain-containing protein</fullName>
    </recommendedName>
</protein>
<keyword evidence="3" id="KW-1185">Reference proteome</keyword>
<organism evidence="2 3">
    <name type="scientific">Gossypium tomentosum</name>
    <name type="common">Hawaiian cotton</name>
    <name type="synonym">Gossypium sandvicense</name>
    <dbReference type="NCBI Taxonomy" id="34277"/>
    <lineage>
        <taxon>Eukaryota</taxon>
        <taxon>Viridiplantae</taxon>
        <taxon>Streptophyta</taxon>
        <taxon>Embryophyta</taxon>
        <taxon>Tracheophyta</taxon>
        <taxon>Spermatophyta</taxon>
        <taxon>Magnoliopsida</taxon>
        <taxon>eudicotyledons</taxon>
        <taxon>Gunneridae</taxon>
        <taxon>Pentapetalae</taxon>
        <taxon>rosids</taxon>
        <taxon>malvids</taxon>
        <taxon>Malvales</taxon>
        <taxon>Malvaceae</taxon>
        <taxon>Malvoideae</taxon>
        <taxon>Gossypium</taxon>
    </lineage>
</organism>
<dbReference type="Proteomes" id="UP000322667">
    <property type="component" value="Chromosome D08"/>
</dbReference>
<dbReference type="Pfam" id="PF03478">
    <property type="entry name" value="Beta-prop_KIB1-4"/>
    <property type="match status" value="1"/>
</dbReference>
<dbReference type="InterPro" id="IPR005174">
    <property type="entry name" value="KIB1-4_b-propeller"/>
</dbReference>
<evidence type="ECO:0000313" key="2">
    <source>
        <dbReference type="EMBL" id="TYH59076.1"/>
    </source>
</evidence>